<dbReference type="STRING" id="437022.CC99x_00533"/>
<dbReference type="AlphaFoldDB" id="A0A0Q9YSL1"/>
<evidence type="ECO:0000313" key="7">
    <source>
        <dbReference type="EMBL" id="KRG19521.1"/>
    </source>
</evidence>
<evidence type="ECO:0000256" key="1">
    <source>
        <dbReference type="ARBA" id="ARBA00004141"/>
    </source>
</evidence>
<reference evidence="7" key="1">
    <citation type="submission" date="2015-09" db="EMBL/GenBank/DDBJ databases">
        <title>Draft Genome Sequences of Two Novel Amoeba-resistant Intranuclear Bacteria, Candidatus Berkiella cookevillensis and Candidatus Berkiella aquae.</title>
        <authorList>
            <person name="Mehari Y.T."/>
            <person name="Arivett B.A."/>
            <person name="Farone A.L."/>
            <person name="Gunderson J.H."/>
            <person name="Farone M.B."/>
        </authorList>
    </citation>
    <scope>NUCLEOTIDE SEQUENCE [LARGE SCALE GENOMIC DNA]</scope>
    <source>
        <strain evidence="7">CC99</strain>
    </source>
</reference>
<dbReference type="PANTHER" id="PTHR37422">
    <property type="entry name" value="TEICHURONIC ACID BIOSYNTHESIS PROTEIN TUAE"/>
    <property type="match status" value="1"/>
</dbReference>
<evidence type="ECO:0000313" key="8">
    <source>
        <dbReference type="EMBL" id="MCS5707518.1"/>
    </source>
</evidence>
<dbReference type="GO" id="GO:0016874">
    <property type="term" value="F:ligase activity"/>
    <property type="evidence" value="ECO:0007669"/>
    <property type="project" value="UniProtKB-KW"/>
</dbReference>
<feature type="transmembrane region" description="Helical" evidence="5">
    <location>
        <begin position="191"/>
        <end position="217"/>
    </location>
</feature>
<keyword evidence="3 5" id="KW-1133">Transmembrane helix</keyword>
<feature type="transmembrane region" description="Helical" evidence="5">
    <location>
        <begin position="323"/>
        <end position="343"/>
    </location>
</feature>
<gene>
    <name evidence="8" type="ORF">CC99x_001225</name>
    <name evidence="7" type="ORF">CC99x_00533</name>
</gene>
<feature type="transmembrane region" description="Helical" evidence="5">
    <location>
        <begin position="116"/>
        <end position="139"/>
    </location>
</feature>
<dbReference type="InterPro" id="IPR007016">
    <property type="entry name" value="O-antigen_ligase-rel_domated"/>
</dbReference>
<dbReference type="OrthoDB" id="9795248at2"/>
<dbReference type="InterPro" id="IPR051533">
    <property type="entry name" value="WaaL-like"/>
</dbReference>
<evidence type="ECO:0000256" key="3">
    <source>
        <dbReference type="ARBA" id="ARBA00022989"/>
    </source>
</evidence>
<feature type="transmembrane region" description="Helical" evidence="5">
    <location>
        <begin position="224"/>
        <end position="243"/>
    </location>
</feature>
<dbReference type="EMBL" id="LKHV02000001">
    <property type="protein sequence ID" value="MCS5707518.1"/>
    <property type="molecule type" value="Genomic_DNA"/>
</dbReference>
<keyword evidence="7" id="KW-0436">Ligase</keyword>
<keyword evidence="9" id="KW-1185">Reference proteome</keyword>
<accession>A0A0Q9YSL1</accession>
<dbReference type="RefSeq" id="WP_057623385.1">
    <property type="nucleotide sequence ID" value="NZ_LKHV02000001.1"/>
</dbReference>
<reference evidence="8" key="2">
    <citation type="journal article" date="2016" name="Genome Announc.">
        <title>Draft Genome Sequences of Two Novel Amoeba-Resistant Intranuclear Bacteria, 'Candidatus Berkiella cookevillensis' and 'Candidatus Berkiella aquae'.</title>
        <authorList>
            <person name="Mehari Y.T."/>
            <person name="Arivett B.A."/>
            <person name="Farone A.L."/>
            <person name="Gunderson J.H."/>
            <person name="Farone M.B."/>
        </authorList>
    </citation>
    <scope>NUCLEOTIDE SEQUENCE</scope>
    <source>
        <strain evidence="8">CC99</strain>
    </source>
</reference>
<comment type="caution">
    <text evidence="7">The sequence shown here is derived from an EMBL/GenBank/DDBJ whole genome shotgun (WGS) entry which is preliminary data.</text>
</comment>
<evidence type="ECO:0000313" key="9">
    <source>
        <dbReference type="Proteomes" id="UP000051494"/>
    </source>
</evidence>
<dbReference type="GO" id="GO:0016020">
    <property type="term" value="C:membrane"/>
    <property type="evidence" value="ECO:0007669"/>
    <property type="project" value="UniProtKB-SubCell"/>
</dbReference>
<comment type="subcellular location">
    <subcellularLocation>
        <location evidence="1">Membrane</location>
        <topology evidence="1">Multi-pass membrane protein</topology>
    </subcellularLocation>
</comment>
<keyword evidence="4 5" id="KW-0472">Membrane</keyword>
<evidence type="ECO:0000256" key="2">
    <source>
        <dbReference type="ARBA" id="ARBA00022692"/>
    </source>
</evidence>
<feature type="transmembrane region" description="Helical" evidence="5">
    <location>
        <begin position="59"/>
        <end position="81"/>
    </location>
</feature>
<dbReference type="PANTHER" id="PTHR37422:SF13">
    <property type="entry name" value="LIPOPOLYSACCHARIDE BIOSYNTHESIS PROTEIN PA4999-RELATED"/>
    <property type="match status" value="1"/>
</dbReference>
<sequence length="415" mass="47488">MVKQLFFSQAIEKKCIPVLLLCFAFAIPVSTALTTGTMLAIGLLWLLGYETFPQKIGFYYRHPLGIATTAFILLSLLGLLYSQVSLHESTHTLRDYVRLAAIPILAFYLQEKKLQSIVVKAFVVAMILTLVLGYLKVFVHLPIGLKYTMGAVFKSHIKTSYFMAIAAFILSVYGLHTPAHRWWVSLLVLAMIYYLFFLSVGRIGHISLLVLILYVAWHRWRIKGLWIGFVGIFLLFALMYSHSEVFSNRINLLKQDWVFYQERNLEASSLGSRIEFYKTSLAVFAEHPWIGIGTGGFEKAYELYHSGSNILLTDNPHNQYLKAMVELGMLGLFNLMALFYLQWRYSGLLSSERSLLIRGCLLSFYIGCLLNSWLSDFTESYFYVLLSALIFAQFSMKKDVIEHRPFKNLAVKTLS</sequence>
<evidence type="ECO:0000256" key="5">
    <source>
        <dbReference type="SAM" id="Phobius"/>
    </source>
</evidence>
<keyword evidence="2 5" id="KW-0812">Transmembrane</keyword>
<reference evidence="8" key="3">
    <citation type="submission" date="2021-06" db="EMBL/GenBank/DDBJ databases">
        <title>Genomic Description and Analysis of Intracellular Bacteria, Candidatus Berkiella cookevillensis and Candidatus Berkiella aquae.</title>
        <authorList>
            <person name="Kidane D.T."/>
            <person name="Mehari Y.T."/>
            <person name="Rice F.C."/>
            <person name="Arivett B.A."/>
            <person name="Farone A.L."/>
            <person name="Berk S.G."/>
            <person name="Farone M.B."/>
        </authorList>
    </citation>
    <scope>NUCLEOTIDE SEQUENCE</scope>
    <source>
        <strain evidence="8">CC99</strain>
    </source>
</reference>
<feature type="transmembrane region" description="Helical" evidence="5">
    <location>
        <begin position="355"/>
        <end position="374"/>
    </location>
</feature>
<feature type="transmembrane region" description="Helical" evidence="5">
    <location>
        <begin position="20"/>
        <end position="47"/>
    </location>
</feature>
<feature type="domain" description="O-antigen ligase-related" evidence="6">
    <location>
        <begin position="188"/>
        <end position="334"/>
    </location>
</feature>
<dbReference type="EMBL" id="LKHV01000002">
    <property type="protein sequence ID" value="KRG19521.1"/>
    <property type="molecule type" value="Genomic_DNA"/>
</dbReference>
<feature type="transmembrane region" description="Helical" evidence="5">
    <location>
        <begin position="380"/>
        <end position="396"/>
    </location>
</feature>
<dbReference type="Pfam" id="PF04932">
    <property type="entry name" value="Wzy_C"/>
    <property type="match status" value="1"/>
</dbReference>
<dbReference type="Proteomes" id="UP000051494">
    <property type="component" value="Unassembled WGS sequence"/>
</dbReference>
<organism evidence="7">
    <name type="scientific">Candidatus Berkiella cookevillensis</name>
    <dbReference type="NCBI Taxonomy" id="437022"/>
    <lineage>
        <taxon>Bacteria</taxon>
        <taxon>Pseudomonadati</taxon>
        <taxon>Pseudomonadota</taxon>
        <taxon>Gammaproteobacteria</taxon>
        <taxon>Candidatus Berkiellales</taxon>
        <taxon>Candidatus Berkiellaceae</taxon>
        <taxon>Candidatus Berkiella</taxon>
    </lineage>
</organism>
<evidence type="ECO:0000259" key="6">
    <source>
        <dbReference type="Pfam" id="PF04932"/>
    </source>
</evidence>
<feature type="transmembrane region" description="Helical" evidence="5">
    <location>
        <begin position="160"/>
        <end position="179"/>
    </location>
</feature>
<name>A0A0Q9YSL1_9GAMM</name>
<proteinExistence type="predicted"/>
<protein>
    <submittedName>
        <fullName evidence="7 8">O-Antigen ligase</fullName>
    </submittedName>
</protein>
<evidence type="ECO:0000256" key="4">
    <source>
        <dbReference type="ARBA" id="ARBA00023136"/>
    </source>
</evidence>